<proteinExistence type="predicted"/>
<dbReference type="AlphaFoldDB" id="A0A7J5D6U8"/>
<evidence type="ECO:0000313" key="1">
    <source>
        <dbReference type="EMBL" id="KAB1980821.1"/>
    </source>
</evidence>
<dbReference type="EMBL" id="WBKG01000036">
    <property type="protein sequence ID" value="KAB1980821.1"/>
    <property type="molecule type" value="Genomic_DNA"/>
</dbReference>
<reference evidence="1 2" key="1">
    <citation type="submission" date="2019-09" db="EMBL/GenBank/DDBJ databases">
        <title>Isolation and identification of active actinomycetes.</title>
        <authorList>
            <person name="Yu Z."/>
            <person name="Han C."/>
            <person name="Yu B."/>
        </authorList>
    </citation>
    <scope>NUCLEOTIDE SEQUENCE [LARGE SCALE GENOMIC DNA]</scope>
    <source>
        <strain evidence="1 2">NEAU-H2</strain>
    </source>
</reference>
<protein>
    <submittedName>
        <fullName evidence="1">Uncharacterized protein</fullName>
    </submittedName>
</protein>
<gene>
    <name evidence="1" type="ORF">F8144_33410</name>
</gene>
<sequence>MRNRYPIVRHRELRPRCRWDAWRERRSPLIAGTGQVLVHETDGVYGTGPSVPGPAAAVTVVDVHHGARVYVRRLLTTPGGHLEYPVTVLFRCTVVDPVAVVRARRTGGPWDVRRALAEDPRYRNLTRVLPEDDENGVREALTALLAPRPAHRDIPGVRVEFERADVEPARQIINYETEA</sequence>
<dbReference type="RefSeq" id="WP_151473197.1">
    <property type="nucleotide sequence ID" value="NZ_WBKG01000036.1"/>
</dbReference>
<name>A0A7J5D6U8_9ACTN</name>
<evidence type="ECO:0000313" key="2">
    <source>
        <dbReference type="Proteomes" id="UP000442990"/>
    </source>
</evidence>
<accession>A0A7J5D6U8</accession>
<comment type="caution">
    <text evidence="1">The sequence shown here is derived from an EMBL/GenBank/DDBJ whole genome shotgun (WGS) entry which is preliminary data.</text>
</comment>
<keyword evidence="2" id="KW-1185">Reference proteome</keyword>
<dbReference type="Proteomes" id="UP000442990">
    <property type="component" value="Unassembled WGS sequence"/>
</dbReference>
<organism evidence="1 2">
    <name type="scientific">Streptomyces triticiradicis</name>
    <dbReference type="NCBI Taxonomy" id="2651189"/>
    <lineage>
        <taxon>Bacteria</taxon>
        <taxon>Bacillati</taxon>
        <taxon>Actinomycetota</taxon>
        <taxon>Actinomycetes</taxon>
        <taxon>Kitasatosporales</taxon>
        <taxon>Streptomycetaceae</taxon>
        <taxon>Streptomyces</taxon>
    </lineage>
</organism>